<organism evidence="1 2">
    <name type="scientific">Streptococcus hillyeri</name>
    <dbReference type="NCBI Taxonomy" id="2282420"/>
    <lineage>
        <taxon>Bacteria</taxon>
        <taxon>Bacillati</taxon>
        <taxon>Bacillota</taxon>
        <taxon>Bacilli</taxon>
        <taxon>Lactobacillales</taxon>
        <taxon>Streptococcaceae</taxon>
        <taxon>Streptococcus</taxon>
    </lineage>
</organism>
<evidence type="ECO:0000313" key="1">
    <source>
        <dbReference type="EMBL" id="RLY03235.1"/>
    </source>
</evidence>
<gene>
    <name evidence="1" type="ORF">EAF07_05505</name>
</gene>
<dbReference type="InterPro" id="IPR036388">
    <property type="entry name" value="WH-like_DNA-bd_sf"/>
</dbReference>
<evidence type="ECO:0000313" key="2">
    <source>
        <dbReference type="Proteomes" id="UP000279194"/>
    </source>
</evidence>
<dbReference type="RefSeq" id="WP_121835455.1">
    <property type="nucleotide sequence ID" value="NZ_CP163513.1"/>
</dbReference>
<sequence>MSDKEIAVFEQVRTYLQKYDEISHSQLQKLEGLSEASASCYLAKFVKIDLLTQSSTNRNHRYHLN</sequence>
<protein>
    <submittedName>
        <fullName evidence="1">Uncharacterized protein</fullName>
    </submittedName>
</protein>
<dbReference type="Proteomes" id="UP000279194">
    <property type="component" value="Unassembled WGS sequence"/>
</dbReference>
<keyword evidence="2" id="KW-1185">Reference proteome</keyword>
<accession>A0A3L9DQP1</accession>
<reference evidence="1 2" key="1">
    <citation type="submission" date="2018-10" db="EMBL/GenBank/DDBJ databases">
        <title>Streptococcus hillyeri sp. nov., isolated from equine tracheal sample.</title>
        <authorList>
            <person name="Macfadyen A.C."/>
            <person name="Waller A."/>
            <person name="Paterson G.K."/>
        </authorList>
    </citation>
    <scope>NUCLEOTIDE SEQUENCE [LARGE SCALE GENOMIC DNA]</scope>
    <source>
        <strain evidence="1 2">28462</strain>
    </source>
</reference>
<dbReference type="Gene3D" id="1.10.10.10">
    <property type="entry name" value="Winged helix-like DNA-binding domain superfamily/Winged helix DNA-binding domain"/>
    <property type="match status" value="1"/>
</dbReference>
<name>A0A3L9DQP1_9STRE</name>
<dbReference type="AlphaFoldDB" id="A0A3L9DQP1"/>
<proteinExistence type="predicted"/>
<comment type="caution">
    <text evidence="1">The sequence shown here is derived from an EMBL/GenBank/DDBJ whole genome shotgun (WGS) entry which is preliminary data.</text>
</comment>
<dbReference type="EMBL" id="RCVM01000009">
    <property type="protein sequence ID" value="RLY03235.1"/>
    <property type="molecule type" value="Genomic_DNA"/>
</dbReference>